<name>A0A2P5K939_9BURK</name>
<keyword evidence="2" id="KW-1185">Reference proteome</keyword>
<reference evidence="1 2" key="1">
    <citation type="submission" date="2018-01" db="EMBL/GenBank/DDBJ databases">
        <title>Genomic Encyclopedia of Type Strains, Phase III (KMG-III): the genomes of soil and plant-associated and newly described type strains.</title>
        <authorList>
            <person name="Whitman W."/>
        </authorList>
    </citation>
    <scope>NUCLEOTIDE SEQUENCE [LARGE SCALE GENOMIC DNA]</scope>
    <source>
        <strain evidence="1 2">HKI456</strain>
    </source>
</reference>
<dbReference type="EMBL" id="PRDW01000009">
    <property type="protein sequence ID" value="PPB83231.1"/>
    <property type="molecule type" value="Genomic_DNA"/>
</dbReference>
<protein>
    <submittedName>
        <fullName evidence="1">Uncharacterized protein</fullName>
    </submittedName>
</protein>
<proteinExistence type="predicted"/>
<evidence type="ECO:0000313" key="2">
    <source>
        <dbReference type="Proteomes" id="UP000243096"/>
    </source>
</evidence>
<comment type="caution">
    <text evidence="1">The sequence shown here is derived from an EMBL/GenBank/DDBJ whole genome shotgun (WGS) entry which is preliminary data.</text>
</comment>
<organism evidence="1 2">
    <name type="scientific">Mycetohabitans endofungorum</name>
    <dbReference type="NCBI Taxonomy" id="417203"/>
    <lineage>
        <taxon>Bacteria</taxon>
        <taxon>Pseudomonadati</taxon>
        <taxon>Pseudomonadota</taxon>
        <taxon>Betaproteobacteria</taxon>
        <taxon>Burkholderiales</taxon>
        <taxon>Burkholderiaceae</taxon>
        <taxon>Mycetohabitans</taxon>
    </lineage>
</organism>
<dbReference type="AlphaFoldDB" id="A0A2P5K939"/>
<evidence type="ECO:0000313" key="1">
    <source>
        <dbReference type="EMBL" id="PPB83231.1"/>
    </source>
</evidence>
<dbReference type="Proteomes" id="UP000243096">
    <property type="component" value="Unassembled WGS sequence"/>
</dbReference>
<gene>
    <name evidence="1" type="ORF">B0O95_10956</name>
</gene>
<sequence length="43" mass="4761">MLCMIAETASQRPALTDWSAPGFKEESMRMAVRGIHSPFLSCC</sequence>
<accession>A0A2P5K939</accession>